<gene>
    <name evidence="1" type="ordered locus">Anacy_0756</name>
</gene>
<evidence type="ECO:0000313" key="1">
    <source>
        <dbReference type="EMBL" id="AFZ56340.1"/>
    </source>
</evidence>
<organism evidence="1 2">
    <name type="scientific">Anabaena cylindrica (strain ATCC 27899 / PCC 7122)</name>
    <dbReference type="NCBI Taxonomy" id="272123"/>
    <lineage>
        <taxon>Bacteria</taxon>
        <taxon>Bacillati</taxon>
        <taxon>Cyanobacteriota</taxon>
        <taxon>Cyanophyceae</taxon>
        <taxon>Nostocales</taxon>
        <taxon>Nostocaceae</taxon>
        <taxon>Anabaena</taxon>
    </lineage>
</organism>
<sequence>MNKFFKNLQRVSLRPILVIFFVILTFFGFQSFGHSHTMLVAQADTVKTPEGIYYKGTPNAAELRNDQKRYKDTGDNIKEKLNLDESIPESTREFLDDVQTNVEKSVEPITGTRHGYYQENVPPERVLRDKM</sequence>
<proteinExistence type="predicted"/>
<keyword evidence="2" id="KW-1185">Reference proteome</keyword>
<dbReference type="eggNOG" id="ENOG5033CXT">
    <property type="taxonomic scope" value="Bacteria"/>
</dbReference>
<accession>K9ZD95</accession>
<reference evidence="2" key="1">
    <citation type="journal article" date="2013" name="Proc. Natl. Acad. Sci. U.S.A.">
        <title>Improving the coverage of the cyanobacterial phylum using diversity-driven genome sequencing.</title>
        <authorList>
            <person name="Shih P.M."/>
            <person name="Wu D."/>
            <person name="Latifi A."/>
            <person name="Axen S.D."/>
            <person name="Fewer D.P."/>
            <person name="Talla E."/>
            <person name="Calteau A."/>
            <person name="Cai F."/>
            <person name="Tandeau de Marsac N."/>
            <person name="Rippka R."/>
            <person name="Herdman M."/>
            <person name="Sivonen K."/>
            <person name="Coursin T."/>
            <person name="Laurent T."/>
            <person name="Goodwin L."/>
            <person name="Nolan M."/>
            <person name="Davenport K.W."/>
            <person name="Han C.S."/>
            <person name="Rubin E.M."/>
            <person name="Eisen J.A."/>
            <person name="Woyke T."/>
            <person name="Gugger M."/>
            <person name="Kerfeld C.A."/>
        </authorList>
    </citation>
    <scope>NUCLEOTIDE SEQUENCE [LARGE SCALE GENOMIC DNA]</scope>
    <source>
        <strain evidence="2">ATCC 27899 / PCC 7122</strain>
    </source>
</reference>
<name>K9ZD95_ANACC</name>
<dbReference type="HOGENOM" id="CLU_129739_0_0_3"/>
<protein>
    <submittedName>
        <fullName evidence="1">Uncharacterized protein</fullName>
    </submittedName>
</protein>
<dbReference type="EMBL" id="CP003659">
    <property type="protein sequence ID" value="AFZ56340.1"/>
    <property type="molecule type" value="Genomic_DNA"/>
</dbReference>
<dbReference type="PATRIC" id="fig|272123.3.peg.827"/>
<dbReference type="Proteomes" id="UP000010474">
    <property type="component" value="Chromosome"/>
</dbReference>
<evidence type="ECO:0000313" key="2">
    <source>
        <dbReference type="Proteomes" id="UP000010474"/>
    </source>
</evidence>
<dbReference type="KEGG" id="acy:Anacy_0756"/>
<dbReference type="AlphaFoldDB" id="K9ZD95"/>
<dbReference type="OrthoDB" id="513318at2"/>
<dbReference type="STRING" id="272123.Anacy_0756"/>